<name>A0A4Y2UFK8_ARAVE</name>
<proteinExistence type="predicted"/>
<organism evidence="1 2">
    <name type="scientific">Araneus ventricosus</name>
    <name type="common">Orbweaver spider</name>
    <name type="synonym">Epeira ventricosa</name>
    <dbReference type="NCBI Taxonomy" id="182803"/>
    <lineage>
        <taxon>Eukaryota</taxon>
        <taxon>Metazoa</taxon>
        <taxon>Ecdysozoa</taxon>
        <taxon>Arthropoda</taxon>
        <taxon>Chelicerata</taxon>
        <taxon>Arachnida</taxon>
        <taxon>Araneae</taxon>
        <taxon>Araneomorphae</taxon>
        <taxon>Entelegynae</taxon>
        <taxon>Araneoidea</taxon>
        <taxon>Araneidae</taxon>
        <taxon>Araneus</taxon>
    </lineage>
</organism>
<reference evidence="1 2" key="1">
    <citation type="journal article" date="2019" name="Sci. Rep.">
        <title>Orb-weaving spider Araneus ventricosus genome elucidates the spidroin gene catalogue.</title>
        <authorList>
            <person name="Kono N."/>
            <person name="Nakamura H."/>
            <person name="Ohtoshi R."/>
            <person name="Moran D.A.P."/>
            <person name="Shinohara A."/>
            <person name="Yoshida Y."/>
            <person name="Fujiwara M."/>
            <person name="Mori M."/>
            <person name="Tomita M."/>
            <person name="Arakawa K."/>
        </authorList>
    </citation>
    <scope>NUCLEOTIDE SEQUENCE [LARGE SCALE GENOMIC DNA]</scope>
</reference>
<dbReference type="OrthoDB" id="6425147at2759"/>
<dbReference type="Proteomes" id="UP000499080">
    <property type="component" value="Unassembled WGS sequence"/>
</dbReference>
<sequence>MLSTGSIRKSRWWRYPIYNSLVSVVSEEVFDPLLASLVPSCIRPGVTVKRCFRQRIKAPENRFCGRGVSQPAHSAETDQHHLSLKCIFFLTDYCGEIFNI</sequence>
<evidence type="ECO:0000313" key="1">
    <source>
        <dbReference type="EMBL" id="GBO11608.1"/>
    </source>
</evidence>
<evidence type="ECO:0000313" key="2">
    <source>
        <dbReference type="Proteomes" id="UP000499080"/>
    </source>
</evidence>
<dbReference type="AlphaFoldDB" id="A0A4Y2UFK8"/>
<dbReference type="EMBL" id="BGPR01036390">
    <property type="protein sequence ID" value="GBO11608.1"/>
    <property type="molecule type" value="Genomic_DNA"/>
</dbReference>
<accession>A0A4Y2UFK8</accession>
<protein>
    <submittedName>
        <fullName evidence="1">Uncharacterized protein</fullName>
    </submittedName>
</protein>
<gene>
    <name evidence="1" type="ORF">AVEN_249530_1</name>
</gene>
<keyword evidence="2" id="KW-1185">Reference proteome</keyword>
<comment type="caution">
    <text evidence="1">The sequence shown here is derived from an EMBL/GenBank/DDBJ whole genome shotgun (WGS) entry which is preliminary data.</text>
</comment>